<protein>
    <recommendedName>
        <fullName evidence="4">DUF456 domain-containing protein</fullName>
    </recommendedName>
</protein>
<dbReference type="OrthoDB" id="9808460at2"/>
<accession>A0A1B1Y988</accession>
<organism evidence="2 3">
    <name type="scientific">Wenyingzhuangia fucanilytica</name>
    <dbReference type="NCBI Taxonomy" id="1790137"/>
    <lineage>
        <taxon>Bacteria</taxon>
        <taxon>Pseudomonadati</taxon>
        <taxon>Bacteroidota</taxon>
        <taxon>Flavobacteriia</taxon>
        <taxon>Flavobacteriales</taxon>
        <taxon>Flavobacteriaceae</taxon>
        <taxon>Wenyingzhuangia</taxon>
    </lineage>
</organism>
<keyword evidence="1" id="KW-1133">Transmembrane helix</keyword>
<reference evidence="2 3" key="1">
    <citation type="submission" date="2016-02" db="EMBL/GenBank/DDBJ databases">
        <authorList>
            <person name="Wen L."/>
            <person name="He K."/>
            <person name="Yang H."/>
        </authorList>
    </citation>
    <scope>NUCLEOTIDE SEQUENCE [LARGE SCALE GENOMIC DNA]</scope>
    <source>
        <strain evidence="2 3">CZ1127</strain>
    </source>
</reference>
<dbReference type="AlphaFoldDB" id="A0A1B1Y988"/>
<name>A0A1B1Y988_9FLAO</name>
<keyword evidence="1" id="KW-0472">Membrane</keyword>
<dbReference type="STRING" id="1790137.AXE80_13930"/>
<evidence type="ECO:0000256" key="1">
    <source>
        <dbReference type="SAM" id="Phobius"/>
    </source>
</evidence>
<dbReference type="Pfam" id="PF04306">
    <property type="entry name" value="DUF456"/>
    <property type="match status" value="1"/>
</dbReference>
<feature type="transmembrane region" description="Helical" evidence="1">
    <location>
        <begin position="132"/>
        <end position="154"/>
    </location>
</feature>
<evidence type="ECO:0000313" key="2">
    <source>
        <dbReference type="EMBL" id="ANW97325.1"/>
    </source>
</evidence>
<sequence length="165" mass="17706">MDYILLFFGFFLVIGGIIGSFLPVVPGPPTGWLGLLLLNLTSKVITDWTFLGVTLAIAILVVIADYIIPALGAKKFGGSKYGIWGSTIGLIVGLLFTPIGMILCLFLGAFIGELIHDSKNIQKAIKASLGSVIGFFFSTAIKLIVGIVFLVYFVKIVIENKAAFF</sequence>
<feature type="transmembrane region" description="Helical" evidence="1">
    <location>
        <begin position="45"/>
        <end position="68"/>
    </location>
</feature>
<evidence type="ECO:0000313" key="3">
    <source>
        <dbReference type="Proteomes" id="UP000092967"/>
    </source>
</evidence>
<keyword evidence="1" id="KW-0812">Transmembrane</keyword>
<dbReference type="PANTHER" id="PTHR39165:SF1">
    <property type="entry name" value="DUF456 DOMAIN-CONTAINING PROTEIN"/>
    <property type="match status" value="1"/>
</dbReference>
<gene>
    <name evidence="2" type="ORF">AXE80_13930</name>
</gene>
<dbReference type="Proteomes" id="UP000092967">
    <property type="component" value="Chromosome"/>
</dbReference>
<dbReference type="InterPro" id="IPR007403">
    <property type="entry name" value="DUF456"/>
</dbReference>
<feature type="transmembrane region" description="Helical" evidence="1">
    <location>
        <begin position="5"/>
        <end position="25"/>
    </location>
</feature>
<dbReference type="EMBL" id="CP014224">
    <property type="protein sequence ID" value="ANW97325.1"/>
    <property type="molecule type" value="Genomic_DNA"/>
</dbReference>
<dbReference type="RefSeq" id="WP_068828434.1">
    <property type="nucleotide sequence ID" value="NZ_CP014224.1"/>
</dbReference>
<keyword evidence="3" id="KW-1185">Reference proteome</keyword>
<evidence type="ECO:0008006" key="4">
    <source>
        <dbReference type="Google" id="ProtNLM"/>
    </source>
</evidence>
<dbReference type="KEGG" id="wfu:AXE80_13930"/>
<dbReference type="PANTHER" id="PTHR39165">
    <property type="entry name" value="IG HYPOTHETICAL 17883"/>
    <property type="match status" value="1"/>
</dbReference>
<feature type="transmembrane region" description="Helical" evidence="1">
    <location>
        <begin position="88"/>
        <end position="112"/>
    </location>
</feature>
<proteinExistence type="predicted"/>